<gene>
    <name evidence="1" type="ORF">F1559_001345</name>
</gene>
<keyword evidence="2" id="KW-1185">Reference proteome</keyword>
<evidence type="ECO:0000313" key="2">
    <source>
        <dbReference type="Proteomes" id="UP000530660"/>
    </source>
</evidence>
<evidence type="ECO:0000313" key="1">
    <source>
        <dbReference type="EMBL" id="KAF6001913.1"/>
    </source>
</evidence>
<sequence>MCTEVNVSCYIAASIGYFGAFFISHSRPNAQRGTDSTNALCENKMGTGPSCSGIERSKDHVQRRENTAYRQLWVPSYANIMEYLRSSSYLMTEGRSSSHNGRWEPFATWQALRSYTQNSELSRIWDSNAKDSTGRSHDALRFHLRLAEYWRDNFPPVAKVLGGTLALEVIKDLADIDGADRPYNFFYFDGVSSHGAFTCLDSEDISARATTPELKAIVSL</sequence>
<accession>A0A7J7IFQ8</accession>
<dbReference type="Gene3D" id="3.40.50.720">
    <property type="entry name" value="NAD(P)-binding Rossmann-like Domain"/>
    <property type="match status" value="1"/>
</dbReference>
<reference evidence="1 2" key="1">
    <citation type="journal article" date="2020" name="J. Phycol.">
        <title>Comparative genome analysis reveals Cyanidiococcus gen. nov., a new extremophilic red algal genus sister to Cyanidioschyzon (Cyanidioschyzonaceae, Rhodophyta).</title>
        <authorList>
            <person name="Liu S.-L."/>
            <person name="Chiang Y.-R."/>
            <person name="Yoon H.S."/>
            <person name="Fu H.-Y."/>
        </authorList>
    </citation>
    <scope>NUCLEOTIDE SEQUENCE [LARGE SCALE GENOMIC DNA]</scope>
    <source>
        <strain evidence="1 2">THAL066</strain>
    </source>
</reference>
<proteinExistence type="predicted"/>
<dbReference type="EMBL" id="VWRR01000012">
    <property type="protein sequence ID" value="KAF6001913.1"/>
    <property type="molecule type" value="Genomic_DNA"/>
</dbReference>
<dbReference type="OrthoDB" id="1708823at2759"/>
<name>A0A7J7IFQ8_9RHOD</name>
<protein>
    <submittedName>
        <fullName evidence="1">Uncharacterized protein</fullName>
    </submittedName>
</protein>
<dbReference type="Proteomes" id="UP000530660">
    <property type="component" value="Unassembled WGS sequence"/>
</dbReference>
<dbReference type="AlphaFoldDB" id="A0A7J7IFQ8"/>
<organism evidence="1 2">
    <name type="scientific">Cyanidiococcus yangmingshanensis</name>
    <dbReference type="NCBI Taxonomy" id="2690220"/>
    <lineage>
        <taxon>Eukaryota</taxon>
        <taxon>Rhodophyta</taxon>
        <taxon>Bangiophyceae</taxon>
        <taxon>Cyanidiales</taxon>
        <taxon>Cyanidiaceae</taxon>
        <taxon>Cyanidiococcus</taxon>
    </lineage>
</organism>
<comment type="caution">
    <text evidence="1">The sequence shown here is derived from an EMBL/GenBank/DDBJ whole genome shotgun (WGS) entry which is preliminary data.</text>
</comment>